<organism evidence="2">
    <name type="scientific">mine drainage metagenome</name>
    <dbReference type="NCBI Taxonomy" id="410659"/>
    <lineage>
        <taxon>unclassified sequences</taxon>
        <taxon>metagenomes</taxon>
        <taxon>ecological metagenomes</taxon>
    </lineage>
</organism>
<proteinExistence type="predicted"/>
<feature type="region of interest" description="Disordered" evidence="1">
    <location>
        <begin position="32"/>
        <end position="104"/>
    </location>
</feature>
<dbReference type="AlphaFoldDB" id="A0A1J5PE05"/>
<gene>
    <name evidence="2" type="ORF">GALL_485310</name>
</gene>
<reference evidence="2" key="1">
    <citation type="submission" date="2016-10" db="EMBL/GenBank/DDBJ databases">
        <title>Sequence of Gallionella enrichment culture.</title>
        <authorList>
            <person name="Poehlein A."/>
            <person name="Muehling M."/>
            <person name="Daniel R."/>
        </authorList>
    </citation>
    <scope>NUCLEOTIDE SEQUENCE</scope>
</reference>
<dbReference type="EMBL" id="MLJW01004492">
    <property type="protein sequence ID" value="OIQ69865.1"/>
    <property type="molecule type" value="Genomic_DNA"/>
</dbReference>
<comment type="caution">
    <text evidence="2">The sequence shown here is derived from an EMBL/GenBank/DDBJ whole genome shotgun (WGS) entry which is preliminary data.</text>
</comment>
<sequence>MDGQVLARPDLLPQGDLTCLASGFSLPQAAQAQAQECSAQKGHAEENSSQWRHAAQPDASQGNIWQVDADDEWKPRRPHVNTKDGDTGCGRNSRKSSLRGMGMPTQNPHQDPGLGMAIAQLGRVWISHLQEMVALAQSHDGGVRIGDAQFSQDGWINLGMNQHEPQGLSDRMQEAVDIGGKVDA</sequence>
<protein>
    <submittedName>
        <fullName evidence="2">Uncharacterized protein</fullName>
    </submittedName>
</protein>
<evidence type="ECO:0000256" key="1">
    <source>
        <dbReference type="SAM" id="MobiDB-lite"/>
    </source>
</evidence>
<name>A0A1J5PE05_9ZZZZ</name>
<evidence type="ECO:0000313" key="2">
    <source>
        <dbReference type="EMBL" id="OIQ69865.1"/>
    </source>
</evidence>
<accession>A0A1J5PE05</accession>